<dbReference type="SMART" id="SM01002">
    <property type="entry name" value="AlaDh_PNT_C"/>
    <property type="match status" value="1"/>
</dbReference>
<dbReference type="EMBL" id="JAGINX010000001">
    <property type="protein sequence ID" value="MBP2316987.1"/>
    <property type="molecule type" value="Genomic_DNA"/>
</dbReference>
<dbReference type="Pfam" id="PF05222">
    <property type="entry name" value="AlaDh_PNT_N"/>
    <property type="match status" value="1"/>
</dbReference>
<comment type="caution">
    <text evidence="9">The sequence shown here is derived from an EMBL/GenBank/DDBJ whole genome shotgun (WGS) entry which is preliminary data.</text>
</comment>
<comment type="function">
    <text evidence="6">Catalyzes the reversible reductive amination of pyruvate to L-alanine.</text>
</comment>
<dbReference type="RefSeq" id="WP_210047226.1">
    <property type="nucleotide sequence ID" value="NZ_JAGINX010000001.1"/>
</dbReference>
<name>A0ABS4SXR1_9MICC</name>
<dbReference type="GO" id="GO:0000286">
    <property type="term" value="F:alanine dehydrogenase activity"/>
    <property type="evidence" value="ECO:0007669"/>
    <property type="project" value="UniProtKB-EC"/>
</dbReference>
<evidence type="ECO:0000256" key="1">
    <source>
        <dbReference type="ARBA" id="ARBA00005206"/>
    </source>
</evidence>
<dbReference type="Pfam" id="PF01262">
    <property type="entry name" value="AlaDh_PNT_C"/>
    <property type="match status" value="1"/>
</dbReference>
<dbReference type="CDD" id="cd05305">
    <property type="entry name" value="L-AlaDH"/>
    <property type="match status" value="1"/>
</dbReference>
<dbReference type="InterPro" id="IPR008141">
    <property type="entry name" value="Ala_DH"/>
</dbReference>
<dbReference type="SMART" id="SM01003">
    <property type="entry name" value="AlaDh_PNT_N"/>
    <property type="match status" value="1"/>
</dbReference>
<organism evidence="9 10">
    <name type="scientific">Nesterenkonia lacusekhoensis</name>
    <dbReference type="NCBI Taxonomy" id="150832"/>
    <lineage>
        <taxon>Bacteria</taxon>
        <taxon>Bacillati</taxon>
        <taxon>Actinomycetota</taxon>
        <taxon>Actinomycetes</taxon>
        <taxon>Micrococcales</taxon>
        <taxon>Micrococcaceae</taxon>
        <taxon>Nesterenkonia</taxon>
    </lineage>
</organism>
<keyword evidence="4 6" id="KW-0560">Oxidoreductase</keyword>
<comment type="pathway">
    <text evidence="1 6">Amino-acid degradation; L-alanine degradation via dehydrogenase pathway; NH(3) and pyruvate from L-alanine: step 1/1.</text>
</comment>
<sequence>MRVGIPAEVKNHEYRVSLTPAGAAALTTAGHSVLVQTGAGAASGFQDADYAQVGAEIVSSAAEAWGAEMVLKVKEPVPEEYGFLREDLVLFTYLHLAADRGLTEALMQAGTTSIAYETVQLADGSLPLLTPMSEVAGRLSVLEGASHLRAHAGGAGVLLPGVPGTRNGQVLVIGGGVAGVNAARVAQGLGADVTVMDISLPRLRQVDEAFRGSIRTLASTPYEIAQQVAQSDLVVGAVLVPGAAAPKVVTDEMVAAARPGTVFVDIAVDQGGCFEGSRPTTHHEPTFSVHDALFYCVANMPGAVPATSTPALTNATLPYVLKLADAGWEAALDADAALADGLSTSAGQLHHPSVAQAHGLPLTELSRG</sequence>
<dbReference type="EC" id="1.4.1.1" evidence="3 6"/>
<dbReference type="InterPro" id="IPR008143">
    <property type="entry name" value="Ala_DH/PNT_CS2"/>
</dbReference>
<evidence type="ECO:0000256" key="4">
    <source>
        <dbReference type="ARBA" id="ARBA00023002"/>
    </source>
</evidence>
<dbReference type="PANTHER" id="PTHR42795">
    <property type="entry name" value="ALANINE DEHYDROGENASE"/>
    <property type="match status" value="1"/>
</dbReference>
<dbReference type="PANTHER" id="PTHR42795:SF1">
    <property type="entry name" value="ALANINE DEHYDROGENASE"/>
    <property type="match status" value="1"/>
</dbReference>
<evidence type="ECO:0000259" key="8">
    <source>
        <dbReference type="SMART" id="SM01003"/>
    </source>
</evidence>
<dbReference type="PROSITE" id="PS00837">
    <property type="entry name" value="ALADH_PNT_2"/>
    <property type="match status" value="1"/>
</dbReference>
<dbReference type="SUPFAM" id="SSF52283">
    <property type="entry name" value="Formate/glycerate dehydrogenase catalytic domain-like"/>
    <property type="match status" value="1"/>
</dbReference>
<dbReference type="Proteomes" id="UP001519331">
    <property type="component" value="Unassembled WGS sequence"/>
</dbReference>
<dbReference type="NCBIfam" id="TIGR00518">
    <property type="entry name" value="alaDH"/>
    <property type="match status" value="1"/>
</dbReference>
<evidence type="ECO:0000313" key="9">
    <source>
        <dbReference type="EMBL" id="MBP2316987.1"/>
    </source>
</evidence>
<evidence type="ECO:0000259" key="7">
    <source>
        <dbReference type="SMART" id="SM01002"/>
    </source>
</evidence>
<evidence type="ECO:0000256" key="3">
    <source>
        <dbReference type="ARBA" id="ARBA00012897"/>
    </source>
</evidence>
<dbReference type="PIRSF" id="PIRSF000183">
    <property type="entry name" value="Alanine_dh"/>
    <property type="match status" value="1"/>
</dbReference>
<dbReference type="Gene3D" id="3.40.50.720">
    <property type="entry name" value="NAD(P)-binding Rossmann-like Domain"/>
    <property type="match status" value="2"/>
</dbReference>
<keyword evidence="5 6" id="KW-0520">NAD</keyword>
<dbReference type="InterPro" id="IPR007886">
    <property type="entry name" value="AlaDH/PNT_N"/>
</dbReference>
<comment type="similarity">
    <text evidence="2 6">Belongs to the AlaDH/PNT family.</text>
</comment>
<evidence type="ECO:0000256" key="5">
    <source>
        <dbReference type="ARBA" id="ARBA00023027"/>
    </source>
</evidence>
<evidence type="ECO:0000256" key="2">
    <source>
        <dbReference type="ARBA" id="ARBA00005689"/>
    </source>
</evidence>
<keyword evidence="10" id="KW-1185">Reference proteome</keyword>
<evidence type="ECO:0000313" key="10">
    <source>
        <dbReference type="Proteomes" id="UP001519331"/>
    </source>
</evidence>
<protein>
    <recommendedName>
        <fullName evidence="3 6">Alanine dehydrogenase</fullName>
        <ecNumber evidence="3 6">1.4.1.1</ecNumber>
    </recommendedName>
</protein>
<proteinExistence type="inferred from homology"/>
<gene>
    <name evidence="9" type="ORF">JOF45_000006</name>
</gene>
<feature type="domain" description="Alanine dehydrogenase/pyridine nucleotide transhydrogenase N-terminal" evidence="8">
    <location>
        <begin position="4"/>
        <end position="136"/>
    </location>
</feature>
<feature type="domain" description="Alanine dehydrogenase/pyridine nucleotide transhydrogenase NAD(H)-binding" evidence="7">
    <location>
        <begin position="148"/>
        <end position="296"/>
    </location>
</feature>
<reference evidence="9 10" key="1">
    <citation type="submission" date="2021-03" db="EMBL/GenBank/DDBJ databases">
        <title>Sequencing the genomes of 1000 actinobacteria strains.</title>
        <authorList>
            <person name="Klenk H.-P."/>
        </authorList>
    </citation>
    <scope>NUCLEOTIDE SEQUENCE [LARGE SCALE GENOMIC DNA]</scope>
    <source>
        <strain evidence="9 10">DSM 12544</strain>
    </source>
</reference>
<comment type="catalytic activity">
    <reaction evidence="6">
        <text>L-alanine + NAD(+) + H2O = pyruvate + NH4(+) + NADH + H(+)</text>
        <dbReference type="Rhea" id="RHEA:18405"/>
        <dbReference type="ChEBI" id="CHEBI:15361"/>
        <dbReference type="ChEBI" id="CHEBI:15377"/>
        <dbReference type="ChEBI" id="CHEBI:15378"/>
        <dbReference type="ChEBI" id="CHEBI:28938"/>
        <dbReference type="ChEBI" id="CHEBI:57540"/>
        <dbReference type="ChEBI" id="CHEBI:57945"/>
        <dbReference type="ChEBI" id="CHEBI:57972"/>
        <dbReference type="EC" id="1.4.1.1"/>
    </reaction>
</comment>
<dbReference type="SUPFAM" id="SSF51735">
    <property type="entry name" value="NAD(P)-binding Rossmann-fold domains"/>
    <property type="match status" value="1"/>
</dbReference>
<dbReference type="InterPro" id="IPR007698">
    <property type="entry name" value="AlaDH/PNT_NAD(H)-bd"/>
</dbReference>
<dbReference type="InterPro" id="IPR036291">
    <property type="entry name" value="NAD(P)-bd_dom_sf"/>
</dbReference>
<accession>A0ABS4SXR1</accession>
<evidence type="ECO:0000256" key="6">
    <source>
        <dbReference type="PIRNR" id="PIRNR000183"/>
    </source>
</evidence>